<evidence type="ECO:0000313" key="2">
    <source>
        <dbReference type="EMBL" id="KAK3093229.1"/>
    </source>
</evidence>
<comment type="caution">
    <text evidence="2">The sequence shown here is derived from an EMBL/GenBank/DDBJ whole genome shotgun (WGS) entry which is preliminary data.</text>
</comment>
<sequence length="3002" mass="317255">MHVCPISGVAREKLSVCFYDTGIRPTASWGINFQYFDKNSMKANALIPDSGSSSLVKSNLNSERSFVYKDFKNRRTLDTDNTSDRGLLATSAPKVNVRQRIERIVRIRGDGDVFTYRGYTTPSPMEEQRTLAPKWPPPNMSAVWPTLAPVWPFYTQHTRNRLPPIRIKSGVPLSENILPPSLLESRSTDTSSVRNVISIDGADRAQQVTTNIPFTTERSMPESTGDPAQVSWLDTVRLSSSAKTSMVGPGGGLAVPFFDGQASSKTSGSTERKTISFSGSVLNQGQRATNMDKILQGSVDSNANTQVTDDINLTISSGTKSSSTNIGSESTIITGNTDSMGSSFQTNLVNNTVITSKVSGGFTSGQQQNEPNLMIAGVTSYTDTDTASNIQSENSAIQTDDTNITTLDGANTSNTLIIGSSDRNVQSNNDGLDIISDSNLVVGGNRGQNTVSTINLSTVDNAVSLSNEGTSLDVSSSSIGTKESVFSGTNEDVTRSGSSASSTLVKDTSSLSTQSDSINTASSTQNIPRREGGSFVFSLKDKNKKTTSFTMPESKDINIATVTSDNSLGTSDFGSNKTLSTVKKTQVQTVYGPGVKTVTTITIINETRIIRMDGNGETGTSISKSQSSIDTSSANSLNKILTTVSGMGTQQTDSKASVSLVDGSSSNIIDSHGDTKLRSGMSVTQENFGSSGILSQVRHNVDVGGNTGGTLISTSNIDSTVDRRNQGIQTENVDLNINTDTATSTDTKSMDASIITGDSSSVSTSAKIDTNTGSTASGSSQVLVLMSNTTDRGTDSQMDVLVTGNTDRTTSDASISSDSSSIIRTSNIDSGSTLITEGSRTESTGQVDSTSTMAGTTGQNTVLISSKDKERKVVTDDVTIDANDGGRVILDGTENLIRDRTSNTATVIDDTQTVDRKVNIGVDDPSSSLTRSSMTINIFGTRPGQSRGNLVKMYFGDDASRAGIIRTSSSTDRQATSDNVQTVRVEAIQRPVVSNTQTVGQTGSNTQTYILRNVKEEGVDLPPPPPFKVATDDESNRDTSIFTERRVFTVDPSIRVQGSTSQDVRSKVIISLMDMGDRNRSFSITPVDKSQTVGSAVNIAKIGTGGSTDTSITIAAAGNENLDNQRSKVVITKFADAIQSIPMLTDRTRLAIGTSGDSVTFNGTSRTRGIQSTTTDVQSINTIQTSSRDAVPSSVVTIIDSTRTQADNTTDVDTTVPSNVEVIVEDVTLDSNITSDANYTTSNETIDSTTVSVDTSTASSLDVTSTLDYMNITTVTEGSTTDIYSTTEDTLNVTDSSAMSTTEGSLDNVTTDILNVTESYSNDILSTMEPVTTVSPIENNQTSFLDGNAVVIDNSRITNTDATVISTQATDLNNNGDIVVAPSVSVGANGGVVGVKDPLKNGGFISIRGESSITNDSSADNITLIPTDESRSSSITFIRGVDDRQIINTTRITSVSSSQPQTKTVTITKIQTTNNDQNINNPFGLNSGVVSLFGSKTQSSSDGAMTSSMQTGGSKIDTFLTLVNQTSLDGPQSISDGLQATATGVGVARNIVELVTSASNGSDSESQNIVDKDAFITRETSFTLDSTGSVKEDASSTLVQDSVKSDQGSQTSGGQSNLFNVIVIKPDQILDRPKVITTKTTETRTFITSDGKASTPEGGSSIALEGNTNIVDQSGGSVTRTRTITTQTRTSGTDTGSKIVFQGDRNIADQSRGGTSQMGSSGITRTVLINTVSGDNTNDAQTLPTGQSSISSQTVNNQQNVRFVQSNTGSQTSNQNNIVENGGTTTNVTRITIIRTGQPQTVRRTQVGQSNTVVRLNTAGTVKSGTLSTASSSGTNQGVRVLSEDDRATLPAVQDTTKQMVNRVLISSSGGSQQPIQQNVLTGSVSNQTQTESIAILRGNQQGMAPSGADGRVTSVETQQTGTAGMVTGNIQNQPNYRRFLILRTNPQGVLTSQQNANTNVINNQNNVRKVTIIRSNQMVPETVQTSGTLLSQGMQSGLGTVVSQNLPGQVSTSTQNITRFVTVTRQGQENQPNTIPSGNVNNQTNIRRFTIIRTNQNNPQTTLNLGSSNIQNLQNLQSGFGTVRTQTFTNQQTGTGGQQGIGTNRVVTVTSGQNQQVLPTGTLNAQGNVRQVTILRSNQEVPTVNIATTNSQNVQSIPTQRVISGNTDTGSSNLRRFIILRNGQNIDNSNLQNRLVSFTSDGENSVQTSGLSGTIGGQSNLGRLLLLRTNQQGGSTSQNINTNTTRFVTLTSQQQNNIPVSSAANTENRSTLRKITIVGTNTVVPKTVTNSTVKVTSENGVLSGTDNVGTLVKSGTKAPQFFVSVNSGNRGSVGLSGMDTMDPRLLAMSNNQGSGIMSGMNIGKFDMVAGPAFIGVNRASNQNVTGDLSKSTTIETKQFVMNSPGTNKKVMSNVNTVSLGPVQLTKILNGTRFNNNKTLSERLIDRVNGSDFGDTLIVKADDVYFVEKMSPNQNVKKLQTNSQPVTSDEVLRLESVIKKYLLNPKKTLENAKIIRQPRAVPENKVVAELNHMLDFLTKYFDKNKGIKNKAFIEIASTASAMDSPAKKSKQAEKLKMVIAELMSTLPPQLAKDKNSSSNVTNDVTSATETIETTTTTGAPKTTTIKTTTPKIRIPKLQNSIFRFKVYPFRKSGSISKSTATKSQNDTSGTEDSVLPENTQTNPTEQPEAVQTTTELPILTTTEMITSTAQAIGGNTGTLTSTGSGFVSSLGLGIQDQTITGLQLGSNIGSMGSMGNMGNMGNMGTPQSNGNPWQSMMAPQQPQPQESGMQTMAKFLAGLTPQQKVQFQALLGGGSAPAPKPVTPAPTTTVPPTPAPVPNVPDFNALAMKIVAGLKSKNTPTPEQIQQMLALSGMMGGGSSGGGSGGMDPMAMMGKDYTTINNNNTAEKNKYFIITTLLKINTEKGSDQLYCQRAAFRTDISILEYGPPDMNSSSVALRPFCALGGMAGLGNMAGMAGLGGGMGALAGMGGMAGWAPWAGWAL</sequence>
<proteinExistence type="predicted"/>
<feature type="region of interest" description="Disordered" evidence="1">
    <location>
        <begin position="1017"/>
        <end position="1036"/>
    </location>
</feature>
<evidence type="ECO:0000256" key="1">
    <source>
        <dbReference type="SAM" id="MobiDB-lite"/>
    </source>
</evidence>
<gene>
    <name evidence="2" type="ORF">FSP39_012982</name>
</gene>
<dbReference type="EMBL" id="VSWD01000009">
    <property type="protein sequence ID" value="KAK3093229.1"/>
    <property type="molecule type" value="Genomic_DNA"/>
</dbReference>
<evidence type="ECO:0000313" key="3">
    <source>
        <dbReference type="Proteomes" id="UP001186944"/>
    </source>
</evidence>
<feature type="compositionally biased region" description="Polar residues" evidence="1">
    <location>
        <begin position="468"/>
        <end position="527"/>
    </location>
</feature>
<feature type="compositionally biased region" description="Polar residues" evidence="1">
    <location>
        <begin position="2655"/>
        <end position="2691"/>
    </location>
</feature>
<accession>A0AA88XWA6</accession>
<keyword evidence="3" id="KW-1185">Reference proteome</keyword>
<organism evidence="2 3">
    <name type="scientific">Pinctada imbricata</name>
    <name type="common">Atlantic pearl-oyster</name>
    <name type="synonym">Pinctada martensii</name>
    <dbReference type="NCBI Taxonomy" id="66713"/>
    <lineage>
        <taxon>Eukaryota</taxon>
        <taxon>Metazoa</taxon>
        <taxon>Spiralia</taxon>
        <taxon>Lophotrochozoa</taxon>
        <taxon>Mollusca</taxon>
        <taxon>Bivalvia</taxon>
        <taxon>Autobranchia</taxon>
        <taxon>Pteriomorphia</taxon>
        <taxon>Pterioida</taxon>
        <taxon>Pterioidea</taxon>
        <taxon>Pteriidae</taxon>
        <taxon>Pinctada</taxon>
    </lineage>
</organism>
<name>A0AA88XWA6_PINIB</name>
<feature type="region of interest" description="Disordered" evidence="1">
    <location>
        <begin position="758"/>
        <end position="777"/>
    </location>
</feature>
<reference evidence="2" key="1">
    <citation type="submission" date="2019-08" db="EMBL/GenBank/DDBJ databases">
        <title>The improved chromosome-level genome for the pearl oyster Pinctada fucata martensii using PacBio sequencing and Hi-C.</title>
        <authorList>
            <person name="Zheng Z."/>
        </authorList>
    </citation>
    <scope>NUCLEOTIDE SEQUENCE</scope>
    <source>
        <strain evidence="2">ZZ-2019</strain>
        <tissue evidence="2">Adductor muscle</tissue>
    </source>
</reference>
<feature type="region of interest" description="Disordered" evidence="1">
    <location>
        <begin position="2655"/>
        <end position="2692"/>
    </location>
</feature>
<feature type="compositionally biased region" description="Low complexity" evidence="1">
    <location>
        <begin position="2596"/>
        <end position="2630"/>
    </location>
</feature>
<protein>
    <submittedName>
        <fullName evidence="2">Uncharacterized protein</fullName>
    </submittedName>
</protein>
<dbReference type="Proteomes" id="UP001186944">
    <property type="component" value="Unassembled WGS sequence"/>
</dbReference>
<feature type="region of interest" description="Disordered" evidence="1">
    <location>
        <begin position="833"/>
        <end position="856"/>
    </location>
</feature>
<feature type="region of interest" description="Disordered" evidence="1">
    <location>
        <begin position="468"/>
        <end position="535"/>
    </location>
</feature>
<feature type="region of interest" description="Disordered" evidence="1">
    <location>
        <begin position="2589"/>
        <end position="2630"/>
    </location>
</feature>